<sequence length="60" mass="7267">MRPTNRVGDYAKLQKLYLRSNAPTKKRIAWENTGAQQRVRLEKRVKREQLRRGDERKNEE</sequence>
<reference evidence="2" key="1">
    <citation type="journal article" date="2008" name="Nat. Genet.">
        <title>The Pristionchus pacificus genome provides a unique perspective on nematode lifestyle and parasitism.</title>
        <authorList>
            <person name="Dieterich C."/>
            <person name="Clifton S.W."/>
            <person name="Schuster L.N."/>
            <person name="Chinwalla A."/>
            <person name="Delehaunty K."/>
            <person name="Dinkelacker I."/>
            <person name="Fulton L."/>
            <person name="Fulton R."/>
            <person name="Godfrey J."/>
            <person name="Minx P."/>
            <person name="Mitreva M."/>
            <person name="Roeseler W."/>
            <person name="Tian H."/>
            <person name="Witte H."/>
            <person name="Yang S.P."/>
            <person name="Wilson R.K."/>
            <person name="Sommer R.J."/>
        </authorList>
    </citation>
    <scope>NUCLEOTIDE SEQUENCE [LARGE SCALE GENOMIC DNA]</scope>
    <source>
        <strain evidence="2">PS312</strain>
    </source>
</reference>
<dbReference type="AlphaFoldDB" id="A0A2A6C5J2"/>
<gene>
    <name evidence="1" type="primary">WBGene00282090</name>
</gene>
<proteinExistence type="predicted"/>
<name>A0A2A6C5J2_PRIPA</name>
<accession>A0A2A6C5J2</accession>
<evidence type="ECO:0000313" key="1">
    <source>
        <dbReference type="EnsemblMetazoa" id="PPA43721.1"/>
    </source>
</evidence>
<organism evidence="1 2">
    <name type="scientific">Pristionchus pacificus</name>
    <name type="common">Parasitic nematode worm</name>
    <dbReference type="NCBI Taxonomy" id="54126"/>
    <lineage>
        <taxon>Eukaryota</taxon>
        <taxon>Metazoa</taxon>
        <taxon>Ecdysozoa</taxon>
        <taxon>Nematoda</taxon>
        <taxon>Chromadorea</taxon>
        <taxon>Rhabditida</taxon>
        <taxon>Rhabditina</taxon>
        <taxon>Diplogasteromorpha</taxon>
        <taxon>Diplogasteroidea</taxon>
        <taxon>Neodiplogasteridae</taxon>
        <taxon>Pristionchus</taxon>
    </lineage>
</organism>
<keyword evidence="2" id="KW-1185">Reference proteome</keyword>
<accession>A0A8R1Z041</accession>
<dbReference type="EnsemblMetazoa" id="PPA43721.1">
    <property type="protein sequence ID" value="PPA43721.1"/>
    <property type="gene ID" value="WBGene00282090"/>
</dbReference>
<evidence type="ECO:0000313" key="2">
    <source>
        <dbReference type="Proteomes" id="UP000005239"/>
    </source>
</evidence>
<reference evidence="1" key="2">
    <citation type="submission" date="2022-06" db="UniProtKB">
        <authorList>
            <consortium name="EnsemblMetazoa"/>
        </authorList>
    </citation>
    <scope>IDENTIFICATION</scope>
    <source>
        <strain evidence="1">PS312</strain>
    </source>
</reference>
<dbReference type="Proteomes" id="UP000005239">
    <property type="component" value="Unassembled WGS sequence"/>
</dbReference>
<protein>
    <submittedName>
        <fullName evidence="1">Uncharacterized protein</fullName>
    </submittedName>
</protein>